<protein>
    <recommendedName>
        <fullName evidence="1">non-specific serine/threonine protein kinase</fullName>
        <ecNumber evidence="1">2.7.11.1</ecNumber>
    </recommendedName>
</protein>
<proteinExistence type="inferred from homology"/>
<dbReference type="GO" id="GO:0004674">
    <property type="term" value="F:protein serine/threonine kinase activity"/>
    <property type="evidence" value="ECO:0007669"/>
    <property type="project" value="UniProtKB-KW"/>
</dbReference>
<dbReference type="Proteomes" id="UP000335636">
    <property type="component" value="Unassembled WGS sequence"/>
</dbReference>
<dbReference type="GO" id="GO:0005524">
    <property type="term" value="F:ATP binding"/>
    <property type="evidence" value="ECO:0007669"/>
    <property type="project" value="UniProtKB-UniRule"/>
</dbReference>
<keyword evidence="3 5" id="KW-0547">Nucleotide-binding</keyword>
<dbReference type="PROSITE" id="PS50011">
    <property type="entry name" value="PROTEIN_KINASE_DOM"/>
    <property type="match status" value="1"/>
</dbReference>
<dbReference type="EMBL" id="CABDUW010000799">
    <property type="protein sequence ID" value="VTJ75400.1"/>
    <property type="molecule type" value="Genomic_DNA"/>
</dbReference>
<organism evidence="8 9">
    <name type="scientific">Marmota monax</name>
    <name type="common">Woodchuck</name>
    <dbReference type="NCBI Taxonomy" id="9995"/>
    <lineage>
        <taxon>Eukaryota</taxon>
        <taxon>Metazoa</taxon>
        <taxon>Chordata</taxon>
        <taxon>Craniata</taxon>
        <taxon>Vertebrata</taxon>
        <taxon>Euteleostomi</taxon>
        <taxon>Mammalia</taxon>
        <taxon>Eutheria</taxon>
        <taxon>Euarchontoglires</taxon>
        <taxon>Glires</taxon>
        <taxon>Rodentia</taxon>
        <taxon>Sciuromorpha</taxon>
        <taxon>Sciuridae</taxon>
        <taxon>Xerinae</taxon>
        <taxon>Marmotini</taxon>
        <taxon>Marmota</taxon>
    </lineage>
</organism>
<dbReference type="PROSITE" id="PS00107">
    <property type="entry name" value="PROTEIN_KINASE_ATP"/>
    <property type="match status" value="1"/>
</dbReference>
<comment type="caution">
    <text evidence="8">The sequence shown here is derived from an EMBL/GenBank/DDBJ whole genome shotgun (WGS) entry which is preliminary data.</text>
</comment>
<dbReference type="EC" id="2.7.11.1" evidence="1"/>
<dbReference type="SMART" id="SM00220">
    <property type="entry name" value="S_TKc"/>
    <property type="match status" value="1"/>
</dbReference>
<evidence type="ECO:0000259" key="7">
    <source>
        <dbReference type="PROSITE" id="PS50011"/>
    </source>
</evidence>
<feature type="domain" description="Protein kinase" evidence="7">
    <location>
        <begin position="34"/>
        <end position="296"/>
    </location>
</feature>
<keyword evidence="6" id="KW-0723">Serine/threonine-protein kinase</keyword>
<dbReference type="InterPro" id="IPR011009">
    <property type="entry name" value="Kinase-like_dom_sf"/>
</dbReference>
<accession>A0A5E4C2A8</accession>
<sequence>MAASEETWIQSPCSSVRKASSTGSKAEVVVGGKYKLVQKIGYGTFGDVYLAFNINTGQEVAVKVESQKAKFSKLVIESQIYKILEGGVGVPHIWWYGEEKGYNVLVMDLLGPSLEDLFNFCSRSFTMKTVLMLADQMISRIEYVHSKNFIHRDIKPDNLLVGIGNDRNKLFLIDFGLAKRYRNDKTKQHIPYVEDKPLTGTARYASINAHLGIEQSRRDDMESLGYVLMYFNRTHLPWLPFEEVPDYKYLKELFRILFRTLNYHYDYIFDWTKKLKQKAYQAAFSSGQGQPVQSPT</sequence>
<dbReference type="PANTHER" id="PTHR11909">
    <property type="entry name" value="CASEIN KINASE-RELATED"/>
    <property type="match status" value="1"/>
</dbReference>
<name>A0A5E4C2A8_MARMO</name>
<evidence type="ECO:0000313" key="9">
    <source>
        <dbReference type="Proteomes" id="UP000335636"/>
    </source>
</evidence>
<evidence type="ECO:0000256" key="4">
    <source>
        <dbReference type="ARBA" id="ARBA00022840"/>
    </source>
</evidence>
<comment type="similarity">
    <text evidence="6">Belongs to the protein kinase superfamily.</text>
</comment>
<evidence type="ECO:0000256" key="5">
    <source>
        <dbReference type="PROSITE-ProRule" id="PRU10141"/>
    </source>
</evidence>
<dbReference type="Pfam" id="PF00069">
    <property type="entry name" value="Pkinase"/>
    <property type="match status" value="1"/>
</dbReference>
<keyword evidence="6" id="KW-0418">Kinase</keyword>
<dbReference type="CDD" id="cd14016">
    <property type="entry name" value="STKc_CK1"/>
    <property type="match status" value="1"/>
</dbReference>
<dbReference type="AlphaFoldDB" id="A0A5E4C2A8"/>
<keyword evidence="2" id="KW-0808">Transferase</keyword>
<dbReference type="InterPro" id="IPR008271">
    <property type="entry name" value="Ser/Thr_kinase_AS"/>
</dbReference>
<evidence type="ECO:0000256" key="1">
    <source>
        <dbReference type="ARBA" id="ARBA00012513"/>
    </source>
</evidence>
<evidence type="ECO:0000256" key="6">
    <source>
        <dbReference type="RuleBase" id="RU000304"/>
    </source>
</evidence>
<dbReference type="InterPro" id="IPR050235">
    <property type="entry name" value="CK1_Ser-Thr_kinase"/>
</dbReference>
<keyword evidence="4 5" id="KW-0067">ATP-binding</keyword>
<keyword evidence="9" id="KW-1185">Reference proteome</keyword>
<dbReference type="Gene3D" id="1.10.510.10">
    <property type="entry name" value="Transferase(Phosphotransferase) domain 1"/>
    <property type="match status" value="1"/>
</dbReference>
<reference evidence="8" key="1">
    <citation type="submission" date="2019-04" db="EMBL/GenBank/DDBJ databases">
        <authorList>
            <person name="Alioto T."/>
            <person name="Alioto T."/>
        </authorList>
    </citation>
    <scope>NUCLEOTIDE SEQUENCE [LARGE SCALE GENOMIC DNA]</scope>
</reference>
<evidence type="ECO:0000256" key="3">
    <source>
        <dbReference type="ARBA" id="ARBA00022741"/>
    </source>
</evidence>
<feature type="non-terminal residue" evidence="8">
    <location>
        <position position="296"/>
    </location>
</feature>
<dbReference type="InterPro" id="IPR000719">
    <property type="entry name" value="Prot_kinase_dom"/>
</dbReference>
<evidence type="ECO:0000313" key="8">
    <source>
        <dbReference type="EMBL" id="VTJ75400.1"/>
    </source>
</evidence>
<gene>
    <name evidence="8" type="ORF">MONAX_5E035546</name>
</gene>
<dbReference type="SUPFAM" id="SSF56112">
    <property type="entry name" value="Protein kinase-like (PK-like)"/>
    <property type="match status" value="1"/>
</dbReference>
<dbReference type="InterPro" id="IPR017441">
    <property type="entry name" value="Protein_kinase_ATP_BS"/>
</dbReference>
<dbReference type="PROSITE" id="PS00108">
    <property type="entry name" value="PROTEIN_KINASE_ST"/>
    <property type="match status" value="1"/>
</dbReference>
<evidence type="ECO:0000256" key="2">
    <source>
        <dbReference type="ARBA" id="ARBA00022679"/>
    </source>
</evidence>
<feature type="binding site" evidence="5">
    <location>
        <position position="63"/>
    </location>
    <ligand>
        <name>ATP</name>
        <dbReference type="ChEBI" id="CHEBI:30616"/>
    </ligand>
</feature>